<proteinExistence type="predicted"/>
<sequence length="110" mass="12569">MERISKDAATVLHALYSQYQSRRKVRQPKYEAVFFNSVQNIHDDLCPEMLVEDVDEAMRELGRVGYLENDYGEMTILKCRLTDAAIVDCENAVSDKAASIMDFLSKIPHP</sequence>
<reference evidence="1" key="1">
    <citation type="journal article" date="2021" name="Proc. Natl. Acad. Sci. U.S.A.">
        <title>A Catalog of Tens of Thousands of Viruses from Human Metagenomes Reveals Hidden Associations with Chronic Diseases.</title>
        <authorList>
            <person name="Tisza M.J."/>
            <person name="Buck C.B."/>
        </authorList>
    </citation>
    <scope>NUCLEOTIDE SEQUENCE</scope>
    <source>
        <strain evidence="1">Ct8NQ14</strain>
    </source>
</reference>
<evidence type="ECO:0000313" key="1">
    <source>
        <dbReference type="EMBL" id="DAE08129.1"/>
    </source>
</evidence>
<organism evidence="1">
    <name type="scientific">Siphoviridae sp. ct8NQ14</name>
    <dbReference type="NCBI Taxonomy" id="2825363"/>
    <lineage>
        <taxon>Viruses</taxon>
        <taxon>Duplodnaviria</taxon>
        <taxon>Heunggongvirae</taxon>
        <taxon>Uroviricota</taxon>
        <taxon>Caudoviricetes</taxon>
    </lineage>
</organism>
<name>A0A8S5PNX2_9CAUD</name>
<protein>
    <submittedName>
        <fullName evidence="1">Uncharacterized protein</fullName>
    </submittedName>
</protein>
<accession>A0A8S5PNX2</accession>
<dbReference type="EMBL" id="BK015464">
    <property type="protein sequence ID" value="DAE08129.1"/>
    <property type="molecule type" value="Genomic_DNA"/>
</dbReference>